<evidence type="ECO:0000313" key="2">
    <source>
        <dbReference type="EMBL" id="CAH8332047.1"/>
    </source>
</evidence>
<dbReference type="AlphaFoldDB" id="A0ABC8JL43"/>
<dbReference type="EMBL" id="CAKOAT010118487">
    <property type="protein sequence ID" value="CAH8332047.1"/>
    <property type="molecule type" value="Genomic_DNA"/>
</dbReference>
<feature type="signal peptide" evidence="1">
    <location>
        <begin position="1"/>
        <end position="28"/>
    </location>
</feature>
<sequence length="111" mass="13009">MMKHLPYVTILSLFIGAIFLGNMKPREASLPFALNHPRSLLSDLWRDRFPDPFKILERIPLELERDQSVVLSPVRVDWKETTEGHEIMLNVPNLKKDEACKSRDMRKNTCY</sequence>
<protein>
    <submittedName>
        <fullName evidence="2">Uncharacterized protein</fullName>
    </submittedName>
</protein>
<evidence type="ECO:0000256" key="1">
    <source>
        <dbReference type="SAM" id="SignalP"/>
    </source>
</evidence>
<proteinExistence type="predicted"/>
<gene>
    <name evidence="2" type="ORF">ERUC_LOCUS12519</name>
</gene>
<organism evidence="2 3">
    <name type="scientific">Eruca vesicaria subsp. sativa</name>
    <name type="common">Garden rocket</name>
    <name type="synonym">Eruca sativa</name>
    <dbReference type="NCBI Taxonomy" id="29727"/>
    <lineage>
        <taxon>Eukaryota</taxon>
        <taxon>Viridiplantae</taxon>
        <taxon>Streptophyta</taxon>
        <taxon>Embryophyta</taxon>
        <taxon>Tracheophyta</taxon>
        <taxon>Spermatophyta</taxon>
        <taxon>Magnoliopsida</taxon>
        <taxon>eudicotyledons</taxon>
        <taxon>Gunneridae</taxon>
        <taxon>Pentapetalae</taxon>
        <taxon>rosids</taxon>
        <taxon>malvids</taxon>
        <taxon>Brassicales</taxon>
        <taxon>Brassicaceae</taxon>
        <taxon>Brassiceae</taxon>
        <taxon>Eruca</taxon>
    </lineage>
</organism>
<keyword evidence="3" id="KW-1185">Reference proteome</keyword>
<keyword evidence="1" id="KW-0732">Signal</keyword>
<reference evidence="2 3" key="1">
    <citation type="submission" date="2022-03" db="EMBL/GenBank/DDBJ databases">
        <authorList>
            <person name="Macdonald S."/>
            <person name="Ahmed S."/>
            <person name="Newling K."/>
        </authorList>
    </citation>
    <scope>NUCLEOTIDE SEQUENCE [LARGE SCALE GENOMIC DNA]</scope>
</reference>
<dbReference type="Proteomes" id="UP001642260">
    <property type="component" value="Unassembled WGS sequence"/>
</dbReference>
<name>A0ABC8JL43_ERUVS</name>
<evidence type="ECO:0000313" key="3">
    <source>
        <dbReference type="Proteomes" id="UP001642260"/>
    </source>
</evidence>
<accession>A0ABC8JL43</accession>
<feature type="chain" id="PRO_5044872404" evidence="1">
    <location>
        <begin position="29"/>
        <end position="111"/>
    </location>
</feature>
<comment type="caution">
    <text evidence="2">The sequence shown here is derived from an EMBL/GenBank/DDBJ whole genome shotgun (WGS) entry which is preliminary data.</text>
</comment>